<name>A0A6Y8WKG1_LISMN</name>
<evidence type="ECO:0000259" key="1">
    <source>
        <dbReference type="Pfam" id="PF06114"/>
    </source>
</evidence>
<comment type="caution">
    <text evidence="2">The sequence shown here is derived from an EMBL/GenBank/DDBJ whole genome shotgun (WGS) entry which is preliminary data.</text>
</comment>
<accession>A0A6Y8WKG1</accession>
<dbReference type="AlphaFoldDB" id="A0A6Y8WKG1"/>
<dbReference type="Proteomes" id="UP000401273">
    <property type="component" value="Unassembled WGS sequence"/>
</dbReference>
<gene>
    <name evidence="2" type="ORF">E1W43_15535</name>
</gene>
<feature type="domain" description="IrrE N-terminal-like" evidence="1">
    <location>
        <begin position="43"/>
        <end position="143"/>
    </location>
</feature>
<sequence>MNYLDDMVYRIYEKLEIEAGNVLPHNVCAKLNLILRYADEASFHGYYEGTYYIILNESKTQQEQLYDFAHELGHFMLHAGNQFKSRQVYIDYQEKQADNFAERFLVPLHLLRKVDYEKTRAEVLYYVMQKFNVSKKLAKKRLELYERTIYEQTIQSYHW</sequence>
<dbReference type="Pfam" id="PF06114">
    <property type="entry name" value="Peptidase_M78"/>
    <property type="match status" value="1"/>
</dbReference>
<dbReference type="InterPro" id="IPR010359">
    <property type="entry name" value="IrrE_HExxH"/>
</dbReference>
<evidence type="ECO:0000313" key="3">
    <source>
        <dbReference type="Proteomes" id="UP000401273"/>
    </source>
</evidence>
<dbReference type="InterPro" id="IPR052345">
    <property type="entry name" value="Rad_response_metalloprotease"/>
</dbReference>
<dbReference type="PANTHER" id="PTHR43236">
    <property type="entry name" value="ANTITOXIN HIGA1"/>
    <property type="match status" value="1"/>
</dbReference>
<dbReference type="EMBL" id="AAARLF010000020">
    <property type="protein sequence ID" value="EAE2899345.1"/>
    <property type="molecule type" value="Genomic_DNA"/>
</dbReference>
<evidence type="ECO:0000313" key="2">
    <source>
        <dbReference type="EMBL" id="EAE2899345.1"/>
    </source>
</evidence>
<dbReference type="PANTHER" id="PTHR43236:SF1">
    <property type="entry name" value="BLL7220 PROTEIN"/>
    <property type="match status" value="1"/>
</dbReference>
<protein>
    <submittedName>
        <fullName evidence="2">ImmA/IrrE family metallo-endopeptidase</fullName>
    </submittedName>
</protein>
<dbReference type="Gene3D" id="1.10.10.2910">
    <property type="match status" value="1"/>
</dbReference>
<organism evidence="2 3">
    <name type="scientific">Listeria monocytogenes</name>
    <dbReference type="NCBI Taxonomy" id="1639"/>
    <lineage>
        <taxon>Bacteria</taxon>
        <taxon>Bacillati</taxon>
        <taxon>Bacillota</taxon>
        <taxon>Bacilli</taxon>
        <taxon>Bacillales</taxon>
        <taxon>Listeriaceae</taxon>
        <taxon>Listeria</taxon>
    </lineage>
</organism>
<reference evidence="2 3" key="1">
    <citation type="submission" date="2019-03" db="EMBL/GenBank/DDBJ databases">
        <authorList>
            <person name="Ashton P.M."/>
            <person name="Dallman T."/>
            <person name="Nair S."/>
            <person name="De Pinna E."/>
            <person name="Peters T."/>
            <person name="Grant K."/>
        </authorList>
    </citation>
    <scope>NUCLEOTIDE SEQUENCE [LARGE SCALE GENOMIC DNA]</scope>
    <source>
        <strain evidence="2">RL15000271</strain>
    </source>
</reference>
<proteinExistence type="predicted"/>
<dbReference type="RefSeq" id="WP_061106960.1">
    <property type="nucleotide sequence ID" value="NZ_CYVZ01000043.1"/>
</dbReference>